<evidence type="ECO:0000313" key="2">
    <source>
        <dbReference type="EMBL" id="TMP80569.1"/>
    </source>
</evidence>
<sequence>MKVQFLGMLFIISISSSCSLAAQTKISAVDSLEYIKKFSHVAPERSRQELIQSFHLGKELKLNKQVEWYTLGGTIGLKLNDLSLFKRSVSELGKLIDKNSSASEASTFLTLLGHYSLKSNYLSVAKQAYFCVFQKSKTDQNKLRASYRVSNSLLSEGNVIEAEKIMNQLLFIAEAKNLKAWLGGIKSTLGIYALHVKDYAKAKRLFKESMLAHQDSQNYSGEFNSGLNLLLSFALDSDHDFERIIDRVKGLANKNDDRDRLNLLRLIEILYEVKTIGLRSWHQEAAKDILVKIESSTVRSAAKKFIWPELKLKVSETKQQQAPNWITDKLVDFDCPVSEFYSKDIVESLLKMK</sequence>
<reference evidence="3" key="2">
    <citation type="submission" date="2019-06" db="EMBL/GenBank/DDBJ databases">
        <title>Co-occurence of chitin degradation, pigmentation and bioactivity in marine Pseudoalteromonas.</title>
        <authorList>
            <person name="Sonnenschein E.C."/>
            <person name="Bech P.K."/>
        </authorList>
    </citation>
    <scope>NUCLEOTIDE SEQUENCE [LARGE SCALE GENOMIC DNA]</scope>
    <source>
        <strain evidence="3">S1189</strain>
    </source>
</reference>
<proteinExistence type="predicted"/>
<comment type="caution">
    <text evidence="2">The sequence shown here is derived from an EMBL/GenBank/DDBJ whole genome shotgun (WGS) entry which is preliminary data.</text>
</comment>
<name>A0A5S3YT51_9GAMM</name>
<feature type="signal peptide" evidence="1">
    <location>
        <begin position="1"/>
        <end position="21"/>
    </location>
</feature>
<evidence type="ECO:0000256" key="1">
    <source>
        <dbReference type="SAM" id="SignalP"/>
    </source>
</evidence>
<evidence type="ECO:0008006" key="4">
    <source>
        <dbReference type="Google" id="ProtNLM"/>
    </source>
</evidence>
<accession>A0A5S3YT51</accession>
<gene>
    <name evidence="2" type="ORF">CWB73_11080</name>
</gene>
<dbReference type="SUPFAM" id="SSF48452">
    <property type="entry name" value="TPR-like"/>
    <property type="match status" value="1"/>
</dbReference>
<dbReference type="PROSITE" id="PS51257">
    <property type="entry name" value="PROKAR_LIPOPROTEIN"/>
    <property type="match status" value="1"/>
</dbReference>
<organism evidence="2 3">
    <name type="scientific">Pseudoalteromonas phenolica</name>
    <dbReference type="NCBI Taxonomy" id="161398"/>
    <lineage>
        <taxon>Bacteria</taxon>
        <taxon>Pseudomonadati</taxon>
        <taxon>Pseudomonadota</taxon>
        <taxon>Gammaproteobacteria</taxon>
        <taxon>Alteromonadales</taxon>
        <taxon>Pseudoalteromonadaceae</taxon>
        <taxon>Pseudoalteromonas</taxon>
    </lineage>
</organism>
<protein>
    <recommendedName>
        <fullName evidence="4">Tetratricopeptide repeat protein</fullName>
    </recommendedName>
</protein>
<keyword evidence="1" id="KW-0732">Signal</keyword>
<dbReference type="InterPro" id="IPR011990">
    <property type="entry name" value="TPR-like_helical_dom_sf"/>
</dbReference>
<dbReference type="EMBL" id="PNCM01000021">
    <property type="protein sequence ID" value="TMP80569.1"/>
    <property type="molecule type" value="Genomic_DNA"/>
</dbReference>
<reference evidence="2 3" key="1">
    <citation type="submission" date="2017-12" db="EMBL/GenBank/DDBJ databases">
        <authorList>
            <person name="Paulsen S."/>
            <person name="Gram L.K."/>
        </authorList>
    </citation>
    <scope>NUCLEOTIDE SEQUENCE [LARGE SCALE GENOMIC DNA]</scope>
    <source>
        <strain evidence="2 3">S1189</strain>
    </source>
</reference>
<dbReference type="Proteomes" id="UP000307362">
    <property type="component" value="Unassembled WGS sequence"/>
</dbReference>
<evidence type="ECO:0000313" key="3">
    <source>
        <dbReference type="Proteomes" id="UP000307362"/>
    </source>
</evidence>
<dbReference type="OrthoDB" id="9812790at2"/>
<feature type="chain" id="PRO_5024431494" description="Tetratricopeptide repeat protein" evidence="1">
    <location>
        <begin position="22"/>
        <end position="353"/>
    </location>
</feature>
<dbReference type="AlphaFoldDB" id="A0A5S3YT51"/>
<dbReference type="RefSeq" id="WP_138567636.1">
    <property type="nucleotide sequence ID" value="NZ_PNCM01000021.1"/>
</dbReference>